<dbReference type="GeneID" id="98150501"/>
<dbReference type="InterPro" id="IPR020845">
    <property type="entry name" value="AMP-binding_CS"/>
</dbReference>
<evidence type="ECO:0000259" key="1">
    <source>
        <dbReference type="Pfam" id="PF00501"/>
    </source>
</evidence>
<dbReference type="PANTHER" id="PTHR24096">
    <property type="entry name" value="LONG-CHAIN-FATTY-ACID--COA LIGASE"/>
    <property type="match status" value="1"/>
</dbReference>
<proteinExistence type="predicted"/>
<dbReference type="Pfam" id="PF13193">
    <property type="entry name" value="AMP-binding_C"/>
    <property type="match status" value="1"/>
</dbReference>
<dbReference type="PANTHER" id="PTHR24096:SF194">
    <property type="entry name" value="AMP-DEPENDENT SYNTHETASE_LIGASE DOMAIN-CONTAINING PROTEIN"/>
    <property type="match status" value="1"/>
</dbReference>
<reference evidence="3 4" key="1">
    <citation type="submission" date="2024-07" db="EMBL/GenBank/DDBJ databases">
        <title>Section-level genome sequencing and comparative genomics of Aspergillus sections Usti and Cavernicolus.</title>
        <authorList>
            <consortium name="Lawrence Berkeley National Laboratory"/>
            <person name="Nybo J.L."/>
            <person name="Vesth T.C."/>
            <person name="Theobald S."/>
            <person name="Frisvad J.C."/>
            <person name="Larsen T.O."/>
            <person name="Kjaerboelling I."/>
            <person name="Rothschild-Mancinelli K."/>
            <person name="Lyhne E.K."/>
            <person name="Kogle M.E."/>
            <person name="Barry K."/>
            <person name="Clum A."/>
            <person name="Na H."/>
            <person name="Ledsgaard L."/>
            <person name="Lin J."/>
            <person name="Lipzen A."/>
            <person name="Kuo A."/>
            <person name="Riley R."/>
            <person name="Mondo S."/>
            <person name="Labutti K."/>
            <person name="Haridas S."/>
            <person name="Pangalinan J."/>
            <person name="Salamov A.A."/>
            <person name="Simmons B.A."/>
            <person name="Magnuson J.K."/>
            <person name="Chen J."/>
            <person name="Drula E."/>
            <person name="Henrissat B."/>
            <person name="Wiebenga A."/>
            <person name="Lubbers R.J."/>
            <person name="Gomes A.C."/>
            <person name="Macurrencykelacurrency M.R."/>
            <person name="Stajich J."/>
            <person name="Grigoriev I.V."/>
            <person name="Mortensen U.H."/>
            <person name="De Vries R.P."/>
            <person name="Baker S.E."/>
            <person name="Andersen M.R."/>
        </authorList>
    </citation>
    <scope>NUCLEOTIDE SEQUENCE [LARGE SCALE GENOMIC DNA]</scope>
    <source>
        <strain evidence="3 4">CBS 449.75</strain>
    </source>
</reference>
<keyword evidence="4" id="KW-1185">Reference proteome</keyword>
<accession>A0ABR4LTA7</accession>
<gene>
    <name evidence="3" type="ORF">BJX67DRAFT_77412</name>
</gene>
<comment type="caution">
    <text evidence="3">The sequence shown here is derived from an EMBL/GenBank/DDBJ whole genome shotgun (WGS) entry which is preliminary data.</text>
</comment>
<protein>
    <recommendedName>
        <fullName evidence="5">Acetyl-CoA synthetase-like protein</fullName>
    </recommendedName>
</protein>
<evidence type="ECO:0000259" key="2">
    <source>
        <dbReference type="Pfam" id="PF13193"/>
    </source>
</evidence>
<dbReference type="Gene3D" id="3.40.50.12780">
    <property type="entry name" value="N-terminal domain of ligase-like"/>
    <property type="match status" value="1"/>
</dbReference>
<dbReference type="PROSITE" id="PS00455">
    <property type="entry name" value="AMP_BINDING"/>
    <property type="match status" value="1"/>
</dbReference>
<dbReference type="InterPro" id="IPR025110">
    <property type="entry name" value="AMP-bd_C"/>
</dbReference>
<dbReference type="SUPFAM" id="SSF56801">
    <property type="entry name" value="Acetyl-CoA synthetase-like"/>
    <property type="match status" value="1"/>
</dbReference>
<sequence length="553" mass="61649">MNYKSIYPHLNIPKTNLLSYLYPPNQTVSDRPIWIDAANPSHALSPRQMLTWVRRLGFGLDRLGVAPGKVVMVCTPNHIFVPMAYQGIVGAARIFSGANPTSTVSELEYQLRNTEAAALLVHPTLVETAVDAARRAGLPKDRIFLFSDNVEPIPPVNGIVDWKDMIGTEEEGNSWRWDEMVTTSTTTIATINYSSGTTGLPKGVCVSHRNLIANVEQTIFMRDLETPHALVPAARPEERWIGFLPLYHAYGQLFACMMAPKLNFPIYIMRHFVYEDFLATIQAHRITHLQVAPPILIMLDKRPETPKYNLTSLQHIICGAAPLSQDLQNAIQRRFGVRIVQGWGMTEVTCGAMHVPGGAHDETGSVGLLDPNCETKLVGEDGRPVGENTPGEIYVRGPNVCLGYWRNEPATQEALDADGWLRTGDVMVRRGDWFWVVDRKKELIKVNGLQVAPAELEAALLEHEGIADAGVVGVQMGEEERPRAYVLLQETHRGRLSPEEIQAYMRARVAKHKQLAGGVKIVDEIPRLASGKIQRKVLKEWARREASEMKSKL</sequence>
<dbReference type="Proteomes" id="UP001610432">
    <property type="component" value="Unassembled WGS sequence"/>
</dbReference>
<organism evidence="3 4">
    <name type="scientific">Aspergillus lucknowensis</name>
    <dbReference type="NCBI Taxonomy" id="176173"/>
    <lineage>
        <taxon>Eukaryota</taxon>
        <taxon>Fungi</taxon>
        <taxon>Dikarya</taxon>
        <taxon>Ascomycota</taxon>
        <taxon>Pezizomycotina</taxon>
        <taxon>Eurotiomycetes</taxon>
        <taxon>Eurotiomycetidae</taxon>
        <taxon>Eurotiales</taxon>
        <taxon>Aspergillaceae</taxon>
        <taxon>Aspergillus</taxon>
        <taxon>Aspergillus subgen. Nidulantes</taxon>
    </lineage>
</organism>
<dbReference type="CDD" id="cd05911">
    <property type="entry name" value="Firefly_Luc_like"/>
    <property type="match status" value="1"/>
</dbReference>
<name>A0ABR4LTA7_9EURO</name>
<evidence type="ECO:0000313" key="3">
    <source>
        <dbReference type="EMBL" id="KAL2867775.1"/>
    </source>
</evidence>
<evidence type="ECO:0000313" key="4">
    <source>
        <dbReference type="Proteomes" id="UP001610432"/>
    </source>
</evidence>
<feature type="domain" description="AMP-binding enzyme C-terminal" evidence="2">
    <location>
        <begin position="455"/>
        <end position="532"/>
    </location>
</feature>
<dbReference type="InterPro" id="IPR045851">
    <property type="entry name" value="AMP-bd_C_sf"/>
</dbReference>
<dbReference type="Pfam" id="PF00501">
    <property type="entry name" value="AMP-binding"/>
    <property type="match status" value="1"/>
</dbReference>
<dbReference type="InterPro" id="IPR042099">
    <property type="entry name" value="ANL_N_sf"/>
</dbReference>
<dbReference type="RefSeq" id="XP_070886754.1">
    <property type="nucleotide sequence ID" value="XM_071035429.1"/>
</dbReference>
<feature type="domain" description="AMP-dependent synthetase/ligase" evidence="1">
    <location>
        <begin position="30"/>
        <end position="405"/>
    </location>
</feature>
<dbReference type="Gene3D" id="3.30.300.30">
    <property type="match status" value="1"/>
</dbReference>
<dbReference type="InterPro" id="IPR000873">
    <property type="entry name" value="AMP-dep_synth/lig_dom"/>
</dbReference>
<evidence type="ECO:0008006" key="5">
    <source>
        <dbReference type="Google" id="ProtNLM"/>
    </source>
</evidence>
<dbReference type="EMBL" id="JBFXLQ010000017">
    <property type="protein sequence ID" value="KAL2867775.1"/>
    <property type="molecule type" value="Genomic_DNA"/>
</dbReference>